<dbReference type="Pfam" id="PF02486">
    <property type="entry name" value="Rep_trans"/>
    <property type="match status" value="1"/>
</dbReference>
<accession>C4GK29</accession>
<evidence type="ECO:0000259" key="2">
    <source>
        <dbReference type="Pfam" id="PF02486"/>
    </source>
</evidence>
<organism evidence="3 4">
    <name type="scientific">Kingella oralis ATCC 51147</name>
    <dbReference type="NCBI Taxonomy" id="629741"/>
    <lineage>
        <taxon>Bacteria</taxon>
        <taxon>Pseudomonadati</taxon>
        <taxon>Pseudomonadota</taxon>
        <taxon>Betaproteobacteria</taxon>
        <taxon>Neisseriales</taxon>
        <taxon>Neisseriaceae</taxon>
        <taxon>Kingella</taxon>
    </lineage>
</organism>
<sequence length="504" mass="56989">MNTCQITQNEQGKFDLYINGQFIRSYTRKADAKRGFTRLEKQAADTAASGCDDVAASSRQAIADTAAQSAPASNTGGQNGAACETADKSSKAQKPTLHAHSTKTSQFVMVNGKLKEIPLRQGNATAAHIDTLTFTFTQDVLVEPDLPIDGQHPENIRQLAEKLSELMHTLMGFGIYQQKNGINGYKYSFLMGTETAKYGVIAFGGLNQKDSIMIHLYGDGLTAAQDGWENRLYSWLEVFAPFAKITRIDLAHDFINGEFTPDQAKTAWESGGFDNKGQRPRARLHGYDWLDDKRTGKTFYVGTPNSSRMVRVYDKGCEQGDNSSPWVRFELQLRNRDYIIPHDILISAGSYLTAAYPICQDLFSRFREQLKKAERIKKTEMINLEHVLKYASQACSPCINALERFGFDDEEIKVLLKGGKTKLPKRLGADKHDCRQANVQYIHQMKTIANQHNSEVKNYMNEISERERQAKFHQRMDKLAEQAKLFRIQQSFDNSWQAAWYDQL</sequence>
<keyword evidence="3" id="KW-0648">Protein biosynthesis</keyword>
<dbReference type="HOGENOM" id="CLU_037950_0_1_4"/>
<dbReference type="RefSeq" id="WP_003797579.1">
    <property type="nucleotide sequence ID" value="NZ_GG665872.1"/>
</dbReference>
<feature type="domain" description="Replication initiation protein-like C-terminal" evidence="2">
    <location>
        <begin position="243"/>
        <end position="410"/>
    </location>
</feature>
<feature type="region of interest" description="Disordered" evidence="1">
    <location>
        <begin position="65"/>
        <end position="100"/>
    </location>
</feature>
<reference evidence="3" key="1">
    <citation type="submission" date="2009-04" db="EMBL/GenBank/DDBJ databases">
        <authorList>
            <person name="Weinstock G."/>
            <person name="Sodergren E."/>
            <person name="Clifton S."/>
            <person name="Fulton L."/>
            <person name="Fulton B."/>
            <person name="Courtney L."/>
            <person name="Fronick C."/>
            <person name="Harrison M."/>
            <person name="Strong C."/>
            <person name="Farmer C."/>
            <person name="Delahaunty K."/>
            <person name="Markovic C."/>
            <person name="Hall O."/>
            <person name="Minx P."/>
            <person name="Tomlinson C."/>
            <person name="Mitreva M."/>
            <person name="Nelson J."/>
            <person name="Hou S."/>
            <person name="Wollam A."/>
            <person name="Pepin K.H."/>
            <person name="Johnson M."/>
            <person name="Bhonagiri V."/>
            <person name="Nash W.E."/>
            <person name="Warren W."/>
            <person name="Chinwalla A."/>
            <person name="Mardis E.R."/>
            <person name="Wilson R.K."/>
        </authorList>
    </citation>
    <scope>NUCLEOTIDE SEQUENCE [LARGE SCALE GENOMIC DNA]</scope>
    <source>
        <strain evidence="3">ATCC 51147</strain>
    </source>
</reference>
<dbReference type="Proteomes" id="UP000003009">
    <property type="component" value="Unassembled WGS sequence"/>
</dbReference>
<keyword evidence="3" id="KW-0396">Initiation factor</keyword>
<keyword evidence="4" id="KW-1185">Reference proteome</keyword>
<dbReference type="STRING" id="629741.GCWU000324_02403"/>
<evidence type="ECO:0000313" key="3">
    <source>
        <dbReference type="EMBL" id="EEP68151.1"/>
    </source>
</evidence>
<gene>
    <name evidence="3" type="ORF">GCWU000324_02403</name>
</gene>
<dbReference type="InterPro" id="IPR003491">
    <property type="entry name" value="REP-like_C"/>
</dbReference>
<dbReference type="AlphaFoldDB" id="C4GK29"/>
<dbReference type="EMBL" id="ACJW02000003">
    <property type="protein sequence ID" value="EEP68151.1"/>
    <property type="molecule type" value="Genomic_DNA"/>
</dbReference>
<protein>
    <submittedName>
        <fullName evidence="3">Replication initiation factor</fullName>
    </submittedName>
</protein>
<feature type="compositionally biased region" description="Polar residues" evidence="1">
    <location>
        <begin position="66"/>
        <end position="76"/>
    </location>
</feature>
<dbReference type="OrthoDB" id="9809126at2"/>
<evidence type="ECO:0000256" key="1">
    <source>
        <dbReference type="SAM" id="MobiDB-lite"/>
    </source>
</evidence>
<evidence type="ECO:0000313" key="4">
    <source>
        <dbReference type="Proteomes" id="UP000003009"/>
    </source>
</evidence>
<proteinExistence type="predicted"/>
<comment type="caution">
    <text evidence="3">The sequence shown here is derived from an EMBL/GenBank/DDBJ whole genome shotgun (WGS) entry which is preliminary data.</text>
</comment>
<dbReference type="GO" id="GO:0003743">
    <property type="term" value="F:translation initiation factor activity"/>
    <property type="evidence" value="ECO:0007669"/>
    <property type="project" value="UniProtKB-KW"/>
</dbReference>
<name>C4GK29_9NEIS</name>
<dbReference type="GeneID" id="84905713"/>